<feature type="non-terminal residue" evidence="4">
    <location>
        <position position="1"/>
    </location>
</feature>
<dbReference type="Gene3D" id="2.60.40.150">
    <property type="entry name" value="C2 domain"/>
    <property type="match status" value="1"/>
</dbReference>
<accession>A0A5J9V0A7</accession>
<protein>
    <recommendedName>
        <fullName evidence="3">C2 domain-containing protein</fullName>
    </recommendedName>
</protein>
<dbReference type="GO" id="GO:0046872">
    <property type="term" value="F:metal ion binding"/>
    <property type="evidence" value="ECO:0007669"/>
    <property type="project" value="UniProtKB-KW"/>
</dbReference>
<proteinExistence type="predicted"/>
<feature type="domain" description="C2" evidence="3">
    <location>
        <begin position="1"/>
        <end position="111"/>
    </location>
</feature>
<dbReference type="SUPFAM" id="SSF49562">
    <property type="entry name" value="C2 domain (Calcium/lipid-binding domain, CaLB)"/>
    <property type="match status" value="1"/>
</dbReference>
<evidence type="ECO:0000259" key="3">
    <source>
        <dbReference type="PROSITE" id="PS50004"/>
    </source>
</evidence>
<dbReference type="AlphaFoldDB" id="A0A5J9V0A7"/>
<dbReference type="PANTHER" id="PTHR46502:SF14">
    <property type="entry name" value="CALCIUM-DEPENDENT LIPID-BINDING (CALB DOMAIN) FAMILY PROTEIN"/>
    <property type="match status" value="1"/>
</dbReference>
<dbReference type="PROSITE" id="PS50004">
    <property type="entry name" value="C2"/>
    <property type="match status" value="1"/>
</dbReference>
<organism evidence="4 5">
    <name type="scientific">Eragrostis curvula</name>
    <name type="common">weeping love grass</name>
    <dbReference type="NCBI Taxonomy" id="38414"/>
    <lineage>
        <taxon>Eukaryota</taxon>
        <taxon>Viridiplantae</taxon>
        <taxon>Streptophyta</taxon>
        <taxon>Embryophyta</taxon>
        <taxon>Tracheophyta</taxon>
        <taxon>Spermatophyta</taxon>
        <taxon>Magnoliopsida</taxon>
        <taxon>Liliopsida</taxon>
        <taxon>Poales</taxon>
        <taxon>Poaceae</taxon>
        <taxon>PACMAD clade</taxon>
        <taxon>Chloridoideae</taxon>
        <taxon>Eragrostideae</taxon>
        <taxon>Eragrostidinae</taxon>
        <taxon>Eragrostis</taxon>
    </lineage>
</organism>
<evidence type="ECO:0000256" key="1">
    <source>
        <dbReference type="ARBA" id="ARBA00022723"/>
    </source>
</evidence>
<evidence type="ECO:0000256" key="2">
    <source>
        <dbReference type="ARBA" id="ARBA00022837"/>
    </source>
</evidence>
<dbReference type="PANTHER" id="PTHR46502">
    <property type="entry name" value="C2 DOMAIN-CONTAINING"/>
    <property type="match status" value="1"/>
</dbReference>
<dbReference type="Pfam" id="PF00168">
    <property type="entry name" value="C2"/>
    <property type="match status" value="1"/>
</dbReference>
<name>A0A5J9V0A7_9POAL</name>
<dbReference type="InterPro" id="IPR035892">
    <property type="entry name" value="C2_domain_sf"/>
</dbReference>
<keyword evidence="1" id="KW-0479">Metal-binding</keyword>
<comment type="caution">
    <text evidence="4">The sequence shown here is derived from an EMBL/GenBank/DDBJ whole genome shotgun (WGS) entry which is preliminary data.</text>
</comment>
<dbReference type="Gramene" id="TVU28787">
    <property type="protein sequence ID" value="TVU28787"/>
    <property type="gene ID" value="EJB05_20320"/>
</dbReference>
<dbReference type="EMBL" id="RWGY01000011">
    <property type="protein sequence ID" value="TVU28787.1"/>
    <property type="molecule type" value="Genomic_DNA"/>
</dbReference>
<evidence type="ECO:0000313" key="4">
    <source>
        <dbReference type="EMBL" id="TVU28787.1"/>
    </source>
</evidence>
<reference evidence="4 5" key="1">
    <citation type="journal article" date="2019" name="Sci. Rep.">
        <title>A high-quality genome of Eragrostis curvula grass provides insights into Poaceae evolution and supports new strategies to enhance forage quality.</title>
        <authorList>
            <person name="Carballo J."/>
            <person name="Santos B.A.C.M."/>
            <person name="Zappacosta D."/>
            <person name="Garbus I."/>
            <person name="Selva J.P."/>
            <person name="Gallo C.A."/>
            <person name="Diaz A."/>
            <person name="Albertini E."/>
            <person name="Caccamo M."/>
            <person name="Echenique V."/>
        </authorList>
    </citation>
    <scope>NUCLEOTIDE SEQUENCE [LARGE SCALE GENOMIC DNA]</scope>
    <source>
        <strain evidence="5">cv. Victoria</strain>
        <tissue evidence="4">Leaf</tissue>
    </source>
</reference>
<evidence type="ECO:0000313" key="5">
    <source>
        <dbReference type="Proteomes" id="UP000324897"/>
    </source>
</evidence>
<keyword evidence="2" id="KW-0106">Calcium</keyword>
<dbReference type="Proteomes" id="UP000324897">
    <property type="component" value="Chromosome 1"/>
</dbReference>
<gene>
    <name evidence="4" type="ORF">EJB05_20320</name>
</gene>
<dbReference type="OrthoDB" id="195679at2759"/>
<sequence length="197" mass="22653">METREGVLELLLVSAKGLKHAHHHPRRSKMHYVTIQCGDQTVTSKITQGRGKKIWWNEKFRFSLSAAECKELAKVTLTVMERDKFSQDSAIGETRVYVGEIIAEGSERDFLQMKPTPYNIVLEDGTYKGALKLGLKFISNVNLEQQSMDCIQCSLPPKQPCIVYRSFLNFTLPSIPWRRFLFFFCARSDDNKSRKSL</sequence>
<keyword evidence="5" id="KW-1185">Reference proteome</keyword>
<dbReference type="InterPro" id="IPR000008">
    <property type="entry name" value="C2_dom"/>
</dbReference>